<dbReference type="InterPro" id="IPR036102">
    <property type="entry name" value="OsmC/Ohrsf"/>
</dbReference>
<dbReference type="Gene3D" id="2.20.25.10">
    <property type="match status" value="1"/>
</dbReference>
<dbReference type="PANTHER" id="PTHR33797">
    <property type="entry name" value="ORGANIC HYDROPEROXIDE RESISTANCE PROTEIN-LIKE"/>
    <property type="match status" value="1"/>
</dbReference>
<protein>
    <submittedName>
        <fullName evidence="2">Organic hydroperoxide resistance protein</fullName>
    </submittedName>
</protein>
<dbReference type="NCBIfam" id="TIGR03561">
    <property type="entry name" value="organ_hyd_perox"/>
    <property type="match status" value="1"/>
</dbReference>
<dbReference type="OrthoDB" id="9797508at2"/>
<organism evidence="2 3">
    <name type="scientific">Gordonia iterans</name>
    <dbReference type="NCBI Taxonomy" id="1004901"/>
    <lineage>
        <taxon>Bacteria</taxon>
        <taxon>Bacillati</taxon>
        <taxon>Actinomycetota</taxon>
        <taxon>Actinomycetes</taxon>
        <taxon>Mycobacteriales</taxon>
        <taxon>Gordoniaceae</taxon>
        <taxon>Gordonia</taxon>
    </lineage>
</organism>
<sequence length="143" mass="14611">MTVNPVYRVWSTSTGGGRDGEVVSESGRIDLELRPPVEMGGTGDGANPEELFSAGYAACFNGALHHVAKSAGVDLPPGTKVTITVGIGSDDADGGFGLTADIHTEIPGVDAALAKDLTDKAHAFCPYSKATRGNIAHNVTSSV</sequence>
<evidence type="ECO:0000256" key="1">
    <source>
        <dbReference type="ARBA" id="ARBA00007378"/>
    </source>
</evidence>
<evidence type="ECO:0000313" key="3">
    <source>
        <dbReference type="Proteomes" id="UP000239814"/>
    </source>
</evidence>
<dbReference type="SUPFAM" id="SSF82784">
    <property type="entry name" value="OsmC-like"/>
    <property type="match status" value="1"/>
</dbReference>
<accession>A0A2S0KCF9</accession>
<dbReference type="KEGG" id="git:C6V83_02800"/>
<gene>
    <name evidence="2" type="ORF">C6V83_02800</name>
</gene>
<reference evidence="2 3" key="1">
    <citation type="submission" date="2018-03" db="EMBL/GenBank/DDBJ databases">
        <title>Characteristics and genome of n-alkane degrading marine bacteria Gordonia iterans isolated from crude oil contaminated in Tae-an, South Korea.</title>
        <authorList>
            <person name="Lee S.-S."/>
            <person name="Kim H."/>
        </authorList>
    </citation>
    <scope>NUCLEOTIDE SEQUENCE [LARGE SCALE GENOMIC DNA]</scope>
    <source>
        <strain evidence="2 3">Co17</strain>
    </source>
</reference>
<comment type="similarity">
    <text evidence="1">Belongs to the OsmC/Ohr family.</text>
</comment>
<dbReference type="Proteomes" id="UP000239814">
    <property type="component" value="Chromosome"/>
</dbReference>
<dbReference type="Pfam" id="PF02566">
    <property type="entry name" value="OsmC"/>
    <property type="match status" value="1"/>
</dbReference>
<dbReference type="GO" id="GO:0006979">
    <property type="term" value="P:response to oxidative stress"/>
    <property type="evidence" value="ECO:0007669"/>
    <property type="project" value="InterPro"/>
</dbReference>
<proteinExistence type="inferred from homology"/>
<dbReference type="InterPro" id="IPR003718">
    <property type="entry name" value="OsmC/Ohr_fam"/>
</dbReference>
<name>A0A2S0KCF9_9ACTN</name>
<evidence type="ECO:0000313" key="2">
    <source>
        <dbReference type="EMBL" id="AVL99374.1"/>
    </source>
</evidence>
<dbReference type="AlphaFoldDB" id="A0A2S0KCF9"/>
<keyword evidence="3" id="KW-1185">Reference proteome</keyword>
<dbReference type="InterPro" id="IPR015946">
    <property type="entry name" value="KH_dom-like_a/b"/>
</dbReference>
<dbReference type="RefSeq" id="WP_105941109.1">
    <property type="nucleotide sequence ID" value="NZ_CP027433.1"/>
</dbReference>
<dbReference type="EMBL" id="CP027433">
    <property type="protein sequence ID" value="AVL99374.1"/>
    <property type="molecule type" value="Genomic_DNA"/>
</dbReference>
<dbReference type="Gene3D" id="3.30.300.20">
    <property type="match status" value="1"/>
</dbReference>
<dbReference type="PANTHER" id="PTHR33797:SF2">
    <property type="entry name" value="ORGANIC HYDROPEROXIDE RESISTANCE PROTEIN-LIKE"/>
    <property type="match status" value="1"/>
</dbReference>
<dbReference type="InterPro" id="IPR019953">
    <property type="entry name" value="OHR"/>
</dbReference>